<evidence type="ECO:0000256" key="6">
    <source>
        <dbReference type="ARBA" id="ARBA00023288"/>
    </source>
</evidence>
<reference evidence="7" key="1">
    <citation type="journal article" date="2014" name="Int. J. Syst. Evol. Microbiol.">
        <title>Complete genome of a new Firmicutes species belonging to the dominant human colonic microbiota ('Ruminococcus bicirculans') reveals two chromosomes and a selective capacity to utilize plant glucans.</title>
        <authorList>
            <consortium name="NISC Comparative Sequencing Program"/>
            <person name="Wegmann U."/>
            <person name="Louis P."/>
            <person name="Goesmann A."/>
            <person name="Henrissat B."/>
            <person name="Duncan S.H."/>
            <person name="Flint H.J."/>
        </authorList>
    </citation>
    <scope>NUCLEOTIDE SEQUENCE</scope>
    <source>
        <strain evidence="7">JCM 10664</strain>
    </source>
</reference>
<keyword evidence="5" id="KW-0564">Palmitate</keyword>
<reference evidence="8 9" key="2">
    <citation type="journal article" date="2014" name="Int. J. Syst. Evol. Microbiol.">
        <title>Complete genome sequence of Corynebacterium casei LMG S-19264T (=DSM 44701T), isolated from a smear-ripened cheese.</title>
        <authorList>
            <consortium name="US DOE Joint Genome Institute (JGI-PGF)"/>
            <person name="Walter F."/>
            <person name="Albersmeier A."/>
            <person name="Kalinowski J."/>
            <person name="Ruckert C."/>
        </authorList>
    </citation>
    <scope>NUCLEOTIDE SEQUENCE [LARGE SCALE GENOMIC DNA]</scope>
    <source>
        <strain evidence="8 9">CGMCC 4.7206</strain>
    </source>
</reference>
<evidence type="ECO:0000313" key="8">
    <source>
        <dbReference type="EMBL" id="GGI70681.1"/>
    </source>
</evidence>
<proteinExistence type="predicted"/>
<protein>
    <submittedName>
        <fullName evidence="8">Uncharacterized protein</fullName>
    </submittedName>
</protein>
<reference evidence="7" key="5">
    <citation type="submission" date="2023-12" db="EMBL/GenBank/DDBJ databases">
        <authorList>
            <person name="Sun Q."/>
            <person name="Inoue M."/>
        </authorList>
    </citation>
    <scope>NUCLEOTIDE SEQUENCE</scope>
    <source>
        <strain evidence="7">JCM 10664</strain>
    </source>
</reference>
<dbReference type="Proteomes" id="UP001500220">
    <property type="component" value="Unassembled WGS sequence"/>
</dbReference>
<dbReference type="Gene3D" id="3.30.2030.20">
    <property type="match status" value="1"/>
</dbReference>
<dbReference type="InterPro" id="IPR032018">
    <property type="entry name" value="LppA/LppB/LprP"/>
</dbReference>
<dbReference type="EMBL" id="BAAAHC010000005">
    <property type="protein sequence ID" value="GAA0513733.1"/>
    <property type="molecule type" value="Genomic_DNA"/>
</dbReference>
<evidence type="ECO:0000256" key="3">
    <source>
        <dbReference type="ARBA" id="ARBA00022729"/>
    </source>
</evidence>
<keyword evidence="4" id="KW-0472">Membrane</keyword>
<keyword evidence="6" id="KW-0449">Lipoprotein</keyword>
<reference evidence="10" key="3">
    <citation type="journal article" date="2019" name="Int. J. Syst. Evol. Microbiol.">
        <title>The Global Catalogue of Microorganisms (GCM) 10K type strain sequencing project: providing services to taxonomists for standard genome sequencing and annotation.</title>
        <authorList>
            <consortium name="The Broad Institute Genomics Platform"/>
            <consortium name="The Broad Institute Genome Sequencing Center for Infectious Disease"/>
            <person name="Wu L."/>
            <person name="Ma J."/>
        </authorList>
    </citation>
    <scope>NUCLEOTIDE SEQUENCE [LARGE SCALE GENOMIC DNA]</scope>
    <source>
        <strain evidence="10">JCM 10664</strain>
    </source>
</reference>
<evidence type="ECO:0000256" key="1">
    <source>
        <dbReference type="ARBA" id="ARBA00004193"/>
    </source>
</evidence>
<comment type="subcellular location">
    <subcellularLocation>
        <location evidence="1">Cell membrane</location>
        <topology evidence="1">Lipid-anchor</topology>
    </subcellularLocation>
</comment>
<evidence type="ECO:0000313" key="9">
    <source>
        <dbReference type="Proteomes" id="UP000597989"/>
    </source>
</evidence>
<reference evidence="8" key="4">
    <citation type="submission" date="2020-09" db="EMBL/GenBank/DDBJ databases">
        <authorList>
            <person name="Sun Q."/>
            <person name="Zhou Y."/>
        </authorList>
    </citation>
    <scope>NUCLEOTIDE SEQUENCE</scope>
    <source>
        <strain evidence="8">CGMCC 4.7206</strain>
    </source>
</reference>
<dbReference type="Proteomes" id="UP000597989">
    <property type="component" value="Unassembled WGS sequence"/>
</dbReference>
<organism evidence="8 9">
    <name type="scientific">Saccharopolyspora thermophila</name>
    <dbReference type="NCBI Taxonomy" id="89367"/>
    <lineage>
        <taxon>Bacteria</taxon>
        <taxon>Bacillati</taxon>
        <taxon>Actinomycetota</taxon>
        <taxon>Actinomycetes</taxon>
        <taxon>Pseudonocardiales</taxon>
        <taxon>Pseudonocardiaceae</taxon>
        <taxon>Saccharopolyspora</taxon>
    </lineage>
</organism>
<dbReference type="EMBL" id="BMMT01000001">
    <property type="protein sequence ID" value="GGI70681.1"/>
    <property type="molecule type" value="Genomic_DNA"/>
</dbReference>
<gene>
    <name evidence="7" type="ORF">GCM10009545_14850</name>
    <name evidence="8" type="ORF">GCM10011581_04600</name>
</gene>
<dbReference type="Pfam" id="PF16708">
    <property type="entry name" value="LppA"/>
    <property type="match status" value="1"/>
</dbReference>
<sequence>MEDPRILLQKRPGMAEISARYRQMQQRLRDRLDHEFGPLSWSMSAPVSRSGCTEFPDVADAESWVLESWKSPGNLPDEHWLRAVEIIRHITGEYGFGEPEIIVDRSGDHEITANDEYGAVYQFGTARNTVLMVTTGCHLVER</sequence>
<evidence type="ECO:0000313" key="10">
    <source>
        <dbReference type="Proteomes" id="UP001500220"/>
    </source>
</evidence>
<name>A0A917JIX7_9PSEU</name>
<keyword evidence="2" id="KW-1003">Cell membrane</keyword>
<evidence type="ECO:0000256" key="4">
    <source>
        <dbReference type="ARBA" id="ARBA00023136"/>
    </source>
</evidence>
<dbReference type="AlphaFoldDB" id="A0A917JIX7"/>
<keyword evidence="10" id="KW-1185">Reference proteome</keyword>
<accession>A0A917JIX7</accession>
<evidence type="ECO:0000313" key="7">
    <source>
        <dbReference type="EMBL" id="GAA0513733.1"/>
    </source>
</evidence>
<comment type="caution">
    <text evidence="8">The sequence shown here is derived from an EMBL/GenBank/DDBJ whole genome shotgun (WGS) entry which is preliminary data.</text>
</comment>
<keyword evidence="3" id="KW-0732">Signal</keyword>
<evidence type="ECO:0000256" key="2">
    <source>
        <dbReference type="ARBA" id="ARBA00022475"/>
    </source>
</evidence>
<evidence type="ECO:0000256" key="5">
    <source>
        <dbReference type="ARBA" id="ARBA00023139"/>
    </source>
</evidence>
<dbReference type="GO" id="GO:0005886">
    <property type="term" value="C:plasma membrane"/>
    <property type="evidence" value="ECO:0007669"/>
    <property type="project" value="UniProtKB-SubCell"/>
</dbReference>